<organism evidence="2 3">
    <name type="scientific">Lactarius akahatsu</name>
    <dbReference type="NCBI Taxonomy" id="416441"/>
    <lineage>
        <taxon>Eukaryota</taxon>
        <taxon>Fungi</taxon>
        <taxon>Dikarya</taxon>
        <taxon>Basidiomycota</taxon>
        <taxon>Agaricomycotina</taxon>
        <taxon>Agaricomycetes</taxon>
        <taxon>Russulales</taxon>
        <taxon>Russulaceae</taxon>
        <taxon>Lactarius</taxon>
    </lineage>
</organism>
<protein>
    <submittedName>
        <fullName evidence="2">Uncharacterized protein</fullName>
    </submittedName>
</protein>
<reference evidence="2" key="1">
    <citation type="submission" date="2022-01" db="EMBL/GenBank/DDBJ databases">
        <title>Comparative genomics reveals a dynamic genome evolution in the ectomycorrhizal milk-cap (Lactarius) mushrooms.</title>
        <authorList>
            <consortium name="DOE Joint Genome Institute"/>
            <person name="Lebreton A."/>
            <person name="Tang N."/>
            <person name="Kuo A."/>
            <person name="LaButti K."/>
            <person name="Drula E."/>
            <person name="Barry K."/>
            <person name="Clum A."/>
            <person name="Lipzen A."/>
            <person name="Mousain D."/>
            <person name="Ng V."/>
            <person name="Wang R."/>
            <person name="Wang X."/>
            <person name="Dai Y."/>
            <person name="Henrissat B."/>
            <person name="Grigoriev I.V."/>
            <person name="Guerin-Laguette A."/>
            <person name="Yu F."/>
            <person name="Martin F.M."/>
        </authorList>
    </citation>
    <scope>NUCLEOTIDE SEQUENCE</scope>
    <source>
        <strain evidence="2">QP</strain>
    </source>
</reference>
<keyword evidence="3" id="KW-1185">Reference proteome</keyword>
<proteinExistence type="predicted"/>
<dbReference type="Proteomes" id="UP001201163">
    <property type="component" value="Unassembled WGS sequence"/>
</dbReference>
<evidence type="ECO:0000256" key="1">
    <source>
        <dbReference type="SAM" id="MobiDB-lite"/>
    </source>
</evidence>
<accession>A0AAD4LEF6</accession>
<dbReference type="EMBL" id="JAKELL010000041">
    <property type="protein sequence ID" value="KAH8988593.1"/>
    <property type="molecule type" value="Genomic_DNA"/>
</dbReference>
<gene>
    <name evidence="2" type="ORF">EDB92DRAFT_2115657</name>
</gene>
<feature type="region of interest" description="Disordered" evidence="1">
    <location>
        <begin position="1"/>
        <end position="22"/>
    </location>
</feature>
<comment type="caution">
    <text evidence="2">The sequence shown here is derived from an EMBL/GenBank/DDBJ whole genome shotgun (WGS) entry which is preliminary data.</text>
</comment>
<sequence>MIPEPAIPTGAYITEEADSDVDVDDDECTTELYDMYEVSNEGGPKLPKTPASPAKPPSLPPYQLCGSSWGGSSKTRSHRRTPLPLAPIRRGLVERLKPRHVEMASFERDRRPGLDQHVPHRPLRLKSANCTTSCTVGCADDPDIGVGDGPFIIHAPIVQTAPFYQLGYPFHHLLLCRLEDHPNHIDVYIHDPVDLSRSSPELPELPLERHVTSLHPRPSTNHLSTSVNYSLYLQESCREGLPGRATSLPKDFRIGVQRRPEAPIHPPAFIPGIRLMQKRSDGLDPDKYGFL</sequence>
<dbReference type="AlphaFoldDB" id="A0AAD4LEF6"/>
<evidence type="ECO:0000313" key="2">
    <source>
        <dbReference type="EMBL" id="KAH8988593.1"/>
    </source>
</evidence>
<evidence type="ECO:0000313" key="3">
    <source>
        <dbReference type="Proteomes" id="UP001201163"/>
    </source>
</evidence>
<name>A0AAD4LEF6_9AGAM</name>
<feature type="region of interest" description="Disordered" evidence="1">
    <location>
        <begin position="37"/>
        <end position="57"/>
    </location>
</feature>